<reference evidence="3" key="1">
    <citation type="journal article" date="2019" name="Int. J. Syst. Evol. Microbiol.">
        <title>The Global Catalogue of Microorganisms (GCM) 10K type strain sequencing project: providing services to taxonomists for standard genome sequencing and annotation.</title>
        <authorList>
            <consortium name="The Broad Institute Genomics Platform"/>
            <consortium name="The Broad Institute Genome Sequencing Center for Infectious Disease"/>
            <person name="Wu L."/>
            <person name="Ma J."/>
        </authorList>
    </citation>
    <scope>NUCLEOTIDE SEQUENCE [LARGE SCALE GENOMIC DNA]</scope>
    <source>
        <strain evidence="3">TBRC 1276</strain>
    </source>
</reference>
<dbReference type="PANTHER" id="PTHR45527">
    <property type="entry name" value="NONRIBOSOMAL PEPTIDE SYNTHETASE"/>
    <property type="match status" value="1"/>
</dbReference>
<protein>
    <submittedName>
        <fullName evidence="2">Condensation domain-containing protein</fullName>
    </submittedName>
</protein>
<dbReference type="SUPFAM" id="SSF52777">
    <property type="entry name" value="CoA-dependent acyltransferases"/>
    <property type="match status" value="2"/>
</dbReference>
<dbReference type="Gene3D" id="3.30.559.10">
    <property type="entry name" value="Chloramphenicol acetyltransferase-like domain"/>
    <property type="match status" value="1"/>
</dbReference>
<accession>A0ABV8GNS4</accession>
<dbReference type="InterPro" id="IPR001242">
    <property type="entry name" value="Condensation_dom"/>
</dbReference>
<comment type="caution">
    <text evidence="2">The sequence shown here is derived from an EMBL/GenBank/DDBJ whole genome shotgun (WGS) entry which is preliminary data.</text>
</comment>
<evidence type="ECO:0000313" key="3">
    <source>
        <dbReference type="Proteomes" id="UP001595851"/>
    </source>
</evidence>
<dbReference type="Proteomes" id="UP001595851">
    <property type="component" value="Unassembled WGS sequence"/>
</dbReference>
<gene>
    <name evidence="2" type="ORF">ACFOY2_50990</name>
</gene>
<evidence type="ECO:0000259" key="1">
    <source>
        <dbReference type="Pfam" id="PF00668"/>
    </source>
</evidence>
<sequence length="460" mass="50020">MDDAAPTGEITVAFRAPTARSGLLTWAQREMWHQFSRTRPHHYYFNSTRLFRVPEKCRIGDVTEAVRRLVECYEAFRTTIGVTSGGVPRQHVAGEGVYRLALHEAGEDEGGLAERLSYEYRGRGFDDDEWPLRVAVITRAGEPALVLFTVSHLAADRVGLDVASEAFVRLLAGERDALPATVMQPLDQVAVEDSPVGERAAARAVAYWERTVATIPHTMFPDRSPAVPGNWSPVGVLRSPAAGLAAAVLGAELGVSPGGAVLAAAAALLSTRTGNTTVALGLFAANRSVPGARDMVSTCVQPALFSVDVPAASFRELIRSTWTSSLLAYRHAWYPPDLIGDVVERASRRRGQPIELDCQVQDYSGYSRARPIAPSPQEVHTALPRSRFSRSALWTRDQLLLLTIAGHPGSELRFSVASDPAVLPVPELERFVRGIELLLVRAVVADFELGEVPELTGLFR</sequence>
<keyword evidence="3" id="KW-1185">Reference proteome</keyword>
<dbReference type="RefSeq" id="WP_379535430.1">
    <property type="nucleotide sequence ID" value="NZ_JBHSBI010000047.1"/>
</dbReference>
<evidence type="ECO:0000313" key="2">
    <source>
        <dbReference type="EMBL" id="MFC4015617.1"/>
    </source>
</evidence>
<dbReference type="PANTHER" id="PTHR45527:SF1">
    <property type="entry name" value="FATTY ACID SYNTHASE"/>
    <property type="match status" value="1"/>
</dbReference>
<dbReference type="Gene3D" id="3.30.559.30">
    <property type="entry name" value="Nonribosomal peptide synthetase, condensation domain"/>
    <property type="match status" value="1"/>
</dbReference>
<organism evidence="2 3">
    <name type="scientific">Nonomuraea purpurea</name>
    <dbReference type="NCBI Taxonomy" id="1849276"/>
    <lineage>
        <taxon>Bacteria</taxon>
        <taxon>Bacillati</taxon>
        <taxon>Actinomycetota</taxon>
        <taxon>Actinomycetes</taxon>
        <taxon>Streptosporangiales</taxon>
        <taxon>Streptosporangiaceae</taxon>
        <taxon>Nonomuraea</taxon>
    </lineage>
</organism>
<dbReference type="Pfam" id="PF00668">
    <property type="entry name" value="Condensation"/>
    <property type="match status" value="1"/>
</dbReference>
<feature type="domain" description="Condensation" evidence="1">
    <location>
        <begin position="24"/>
        <end position="340"/>
    </location>
</feature>
<dbReference type="EMBL" id="JBHSBI010000047">
    <property type="protein sequence ID" value="MFC4015617.1"/>
    <property type="molecule type" value="Genomic_DNA"/>
</dbReference>
<dbReference type="InterPro" id="IPR023213">
    <property type="entry name" value="CAT-like_dom_sf"/>
</dbReference>
<proteinExistence type="predicted"/>
<name>A0ABV8GNS4_9ACTN</name>